<dbReference type="PROSITE" id="PS00134">
    <property type="entry name" value="TRYPSIN_HIS"/>
    <property type="match status" value="1"/>
</dbReference>
<protein>
    <recommendedName>
        <fullName evidence="1">Peptidase S1 domain-containing protein</fullName>
    </recommendedName>
</protein>
<reference evidence="2 3" key="1">
    <citation type="submission" date="2018-09" db="EMBL/GenBank/DDBJ databases">
        <authorList>
            <person name="Zhu H."/>
        </authorList>
    </citation>
    <scope>NUCLEOTIDE SEQUENCE [LARGE SCALE GENOMIC DNA]</scope>
    <source>
        <strain evidence="2 3">K1W22B-8</strain>
    </source>
</reference>
<keyword evidence="3" id="KW-1185">Reference proteome</keyword>
<dbReference type="Proteomes" id="UP000284605">
    <property type="component" value="Unassembled WGS sequence"/>
</dbReference>
<evidence type="ECO:0000313" key="2">
    <source>
        <dbReference type="EMBL" id="RJF88132.1"/>
    </source>
</evidence>
<gene>
    <name evidence="2" type="ORF">D3874_14815</name>
</gene>
<dbReference type="InterPro" id="IPR018114">
    <property type="entry name" value="TRYPSIN_HIS"/>
</dbReference>
<organism evidence="2 3">
    <name type="scientific">Oleomonas cavernae</name>
    <dbReference type="NCBI Taxonomy" id="2320859"/>
    <lineage>
        <taxon>Bacteria</taxon>
        <taxon>Pseudomonadati</taxon>
        <taxon>Pseudomonadota</taxon>
        <taxon>Alphaproteobacteria</taxon>
        <taxon>Acetobacterales</taxon>
        <taxon>Acetobacteraceae</taxon>
        <taxon>Oleomonas</taxon>
    </lineage>
</organism>
<name>A0A418WDN9_9PROT</name>
<dbReference type="EMBL" id="QYUK01000011">
    <property type="protein sequence ID" value="RJF88132.1"/>
    <property type="molecule type" value="Genomic_DNA"/>
</dbReference>
<dbReference type="InterPro" id="IPR043504">
    <property type="entry name" value="Peptidase_S1_PA_chymotrypsin"/>
</dbReference>
<proteinExistence type="predicted"/>
<dbReference type="GO" id="GO:0006508">
    <property type="term" value="P:proteolysis"/>
    <property type="evidence" value="ECO:0007669"/>
    <property type="project" value="InterPro"/>
</dbReference>
<sequence>MALIGTSYRNPAEGVFCGGALISDRWILTAAHCVYDTYRQRRLVPVTSLMIAVGQRQLGRNTPLLPIRRIIPTIGGRKRSSRSTMTSRCWNWHHLWSSTTILARSKSVRRQLTRHFSPRSRSSGR</sequence>
<dbReference type="SUPFAM" id="SSF50494">
    <property type="entry name" value="Trypsin-like serine proteases"/>
    <property type="match status" value="1"/>
</dbReference>
<dbReference type="AlphaFoldDB" id="A0A418WDN9"/>
<feature type="domain" description="Peptidase S1" evidence="1">
    <location>
        <begin position="11"/>
        <end position="60"/>
    </location>
</feature>
<dbReference type="InterPro" id="IPR009003">
    <property type="entry name" value="Peptidase_S1_PA"/>
</dbReference>
<dbReference type="Gene3D" id="2.40.10.10">
    <property type="entry name" value="Trypsin-like serine proteases"/>
    <property type="match status" value="1"/>
</dbReference>
<evidence type="ECO:0000313" key="3">
    <source>
        <dbReference type="Proteomes" id="UP000284605"/>
    </source>
</evidence>
<evidence type="ECO:0000259" key="1">
    <source>
        <dbReference type="Pfam" id="PF00089"/>
    </source>
</evidence>
<dbReference type="Pfam" id="PF00089">
    <property type="entry name" value="Trypsin"/>
    <property type="match status" value="1"/>
</dbReference>
<dbReference type="InterPro" id="IPR001254">
    <property type="entry name" value="Trypsin_dom"/>
</dbReference>
<dbReference type="OrthoDB" id="267336at2"/>
<accession>A0A418WDN9</accession>
<dbReference type="GO" id="GO:0004252">
    <property type="term" value="F:serine-type endopeptidase activity"/>
    <property type="evidence" value="ECO:0007669"/>
    <property type="project" value="InterPro"/>
</dbReference>
<comment type="caution">
    <text evidence="2">The sequence shown here is derived from an EMBL/GenBank/DDBJ whole genome shotgun (WGS) entry which is preliminary data.</text>
</comment>